<accession>A0A0E9WR15</accession>
<dbReference type="EMBL" id="GBXM01015723">
    <property type="protein sequence ID" value="JAH92854.1"/>
    <property type="molecule type" value="Transcribed_RNA"/>
</dbReference>
<protein>
    <submittedName>
        <fullName evidence="1">Uncharacterized protein</fullName>
    </submittedName>
</protein>
<reference evidence="1" key="1">
    <citation type="submission" date="2014-11" db="EMBL/GenBank/DDBJ databases">
        <authorList>
            <person name="Amaro Gonzalez C."/>
        </authorList>
    </citation>
    <scope>NUCLEOTIDE SEQUENCE</scope>
</reference>
<evidence type="ECO:0000313" key="1">
    <source>
        <dbReference type="EMBL" id="JAH92854.1"/>
    </source>
</evidence>
<organism evidence="1">
    <name type="scientific">Anguilla anguilla</name>
    <name type="common">European freshwater eel</name>
    <name type="synonym">Muraena anguilla</name>
    <dbReference type="NCBI Taxonomy" id="7936"/>
    <lineage>
        <taxon>Eukaryota</taxon>
        <taxon>Metazoa</taxon>
        <taxon>Chordata</taxon>
        <taxon>Craniata</taxon>
        <taxon>Vertebrata</taxon>
        <taxon>Euteleostomi</taxon>
        <taxon>Actinopterygii</taxon>
        <taxon>Neopterygii</taxon>
        <taxon>Teleostei</taxon>
        <taxon>Anguilliformes</taxon>
        <taxon>Anguillidae</taxon>
        <taxon>Anguilla</taxon>
    </lineage>
</organism>
<sequence length="57" mass="6506">MSSSRFSGSFHLLWGPQLFSFVAQVFPTIRHVEFRGLDSTVSPSRAARQFILFVVFN</sequence>
<name>A0A0E9WR15_ANGAN</name>
<proteinExistence type="predicted"/>
<dbReference type="AlphaFoldDB" id="A0A0E9WR15"/>
<reference evidence="1" key="2">
    <citation type="journal article" date="2015" name="Fish Shellfish Immunol.">
        <title>Early steps in the European eel (Anguilla anguilla)-Vibrio vulnificus interaction in the gills: Role of the RtxA13 toxin.</title>
        <authorList>
            <person name="Callol A."/>
            <person name="Pajuelo D."/>
            <person name="Ebbesson L."/>
            <person name="Teles M."/>
            <person name="MacKenzie S."/>
            <person name="Amaro C."/>
        </authorList>
    </citation>
    <scope>NUCLEOTIDE SEQUENCE</scope>
</reference>